<sequence length="241" mass="28286">MDIQTYNEIVKTIKSHYGLTTDCLPLLREKFPSIDKNTLSSITMHEYQKRMKYNHVKSAEVMNMYYNLYKTAVDRGDNPGIILRISQQYDVTPCLVAKLILQRHFNDVNSINSDNDSSSQTNIKTYMRDTTLIQDPSLAYEVYLCTLYDTQYSPVVETIKTSLGQEYEIKLHKEMLNLGLAFRDEEHLRKYGYDKTPDVKLEVPIAVDGFVINWVESKALFGDEDVHREYMRNQYLSYWNR</sequence>
<evidence type="ECO:0000256" key="5">
    <source>
        <dbReference type="ARBA" id="ARBA00023480"/>
    </source>
</evidence>
<keyword evidence="7" id="KW-1185">Reference proteome</keyword>
<evidence type="ECO:0000256" key="3">
    <source>
        <dbReference type="ARBA" id="ARBA00022490"/>
    </source>
</evidence>
<protein>
    <recommendedName>
        <fullName evidence="5">CDAN1-interacting nuclease 1</fullName>
    </recommendedName>
</protein>
<dbReference type="OrthoDB" id="1272at2759"/>
<organism evidence="6 7">
    <name type="scientific">Ignelater luminosus</name>
    <name type="common">Cucubano</name>
    <name type="synonym">Pyrophorus luminosus</name>
    <dbReference type="NCBI Taxonomy" id="2038154"/>
    <lineage>
        <taxon>Eukaryota</taxon>
        <taxon>Metazoa</taxon>
        <taxon>Ecdysozoa</taxon>
        <taxon>Arthropoda</taxon>
        <taxon>Hexapoda</taxon>
        <taxon>Insecta</taxon>
        <taxon>Pterygota</taxon>
        <taxon>Neoptera</taxon>
        <taxon>Endopterygota</taxon>
        <taxon>Coleoptera</taxon>
        <taxon>Polyphaga</taxon>
        <taxon>Elateriformia</taxon>
        <taxon>Elateroidea</taxon>
        <taxon>Elateridae</taxon>
        <taxon>Agrypninae</taxon>
        <taxon>Pyrophorini</taxon>
        <taxon>Ignelater</taxon>
    </lineage>
</organism>
<dbReference type="PANTHER" id="PTHR31661:SF1">
    <property type="entry name" value="CDAN1-INTERACTING NUCLEASE 1"/>
    <property type="match status" value="1"/>
</dbReference>
<evidence type="ECO:0000256" key="2">
    <source>
        <dbReference type="ARBA" id="ARBA00004496"/>
    </source>
</evidence>
<dbReference type="EMBL" id="VTPC01007054">
    <property type="protein sequence ID" value="KAF2894378.1"/>
    <property type="molecule type" value="Genomic_DNA"/>
</dbReference>
<evidence type="ECO:0000256" key="1">
    <source>
        <dbReference type="ARBA" id="ARBA00004123"/>
    </source>
</evidence>
<gene>
    <name evidence="6" type="ORF">ILUMI_11791</name>
</gene>
<keyword evidence="4" id="KW-0539">Nucleus</keyword>
<dbReference type="AlphaFoldDB" id="A0A8K0D0S8"/>
<reference evidence="6" key="1">
    <citation type="submission" date="2019-08" db="EMBL/GenBank/DDBJ databases">
        <title>The genome of the North American firefly Photinus pyralis.</title>
        <authorList>
            <consortium name="Photinus pyralis genome working group"/>
            <person name="Fallon T.R."/>
            <person name="Sander Lower S.E."/>
            <person name="Weng J.-K."/>
        </authorList>
    </citation>
    <scope>NUCLEOTIDE SEQUENCE</scope>
    <source>
        <strain evidence="6">TRF0915ILg1</strain>
        <tissue evidence="6">Whole body</tissue>
    </source>
</reference>
<name>A0A8K0D0S8_IGNLU</name>
<keyword evidence="3" id="KW-0963">Cytoplasm</keyword>
<dbReference type="GO" id="GO:0005737">
    <property type="term" value="C:cytoplasm"/>
    <property type="evidence" value="ECO:0007669"/>
    <property type="project" value="UniProtKB-SubCell"/>
</dbReference>
<dbReference type="GO" id="GO:0005634">
    <property type="term" value="C:nucleus"/>
    <property type="evidence" value="ECO:0007669"/>
    <property type="project" value="UniProtKB-SubCell"/>
</dbReference>
<comment type="subcellular location">
    <subcellularLocation>
        <location evidence="2">Cytoplasm</location>
    </subcellularLocation>
    <subcellularLocation>
        <location evidence="1">Nucleus</location>
    </subcellularLocation>
</comment>
<accession>A0A8K0D0S8</accession>
<evidence type="ECO:0000256" key="4">
    <source>
        <dbReference type="ARBA" id="ARBA00023242"/>
    </source>
</evidence>
<dbReference type="Proteomes" id="UP000801492">
    <property type="component" value="Unassembled WGS sequence"/>
</dbReference>
<dbReference type="PANTHER" id="PTHR31661">
    <property type="entry name" value="SIMILAR TO CDNA SEQUENCE BC052040"/>
    <property type="match status" value="1"/>
</dbReference>
<proteinExistence type="predicted"/>
<evidence type="ECO:0000313" key="6">
    <source>
        <dbReference type="EMBL" id="KAF2894378.1"/>
    </source>
</evidence>
<dbReference type="InterPro" id="IPR029404">
    <property type="entry name" value="CDIN1"/>
</dbReference>
<evidence type="ECO:0000313" key="7">
    <source>
        <dbReference type="Proteomes" id="UP000801492"/>
    </source>
</evidence>
<dbReference type="Pfam" id="PF14811">
    <property type="entry name" value="TPD"/>
    <property type="match status" value="1"/>
</dbReference>
<comment type="caution">
    <text evidence="6">The sequence shown here is derived from an EMBL/GenBank/DDBJ whole genome shotgun (WGS) entry which is preliminary data.</text>
</comment>